<dbReference type="PANTHER" id="PTHR23301:SF110">
    <property type="entry name" value="LD43683P-RELATED"/>
    <property type="match status" value="1"/>
</dbReference>
<dbReference type="InterPro" id="IPR051940">
    <property type="entry name" value="Chitin_bind-dev_reg"/>
</dbReference>
<evidence type="ECO:0000256" key="5">
    <source>
        <dbReference type="ARBA" id="ARBA00023180"/>
    </source>
</evidence>
<feature type="region of interest" description="Disordered" evidence="6">
    <location>
        <begin position="1597"/>
        <end position="1822"/>
    </location>
</feature>
<feature type="domain" description="Chitin-binding type-2" evidence="7">
    <location>
        <begin position="250"/>
        <end position="312"/>
    </location>
</feature>
<feature type="compositionally biased region" description="Basic and acidic residues" evidence="6">
    <location>
        <begin position="1723"/>
        <end position="1760"/>
    </location>
</feature>
<dbReference type="SMART" id="SM00494">
    <property type="entry name" value="ChtBD2"/>
    <property type="match status" value="15"/>
</dbReference>
<evidence type="ECO:0000256" key="1">
    <source>
        <dbReference type="ARBA" id="ARBA00022669"/>
    </source>
</evidence>
<feature type="region of interest" description="Disordered" evidence="6">
    <location>
        <begin position="1215"/>
        <end position="1234"/>
    </location>
</feature>
<feature type="domain" description="Chitin-binding type-2" evidence="7">
    <location>
        <begin position="838"/>
        <end position="898"/>
    </location>
</feature>
<feature type="domain" description="Chitin-binding type-2" evidence="7">
    <location>
        <begin position="1449"/>
        <end position="1511"/>
    </location>
</feature>
<keyword evidence="3" id="KW-0677">Repeat</keyword>
<keyword evidence="9" id="KW-1185">Reference proteome</keyword>
<dbReference type="PANTHER" id="PTHR23301">
    <property type="entry name" value="CHITIN BINDING PERITROPHIN-A"/>
    <property type="match status" value="1"/>
</dbReference>
<protein>
    <recommendedName>
        <fullName evidence="7">Chitin-binding type-2 domain-containing protein</fullName>
    </recommendedName>
</protein>
<dbReference type="Proteomes" id="UP000494106">
    <property type="component" value="Unassembled WGS sequence"/>
</dbReference>
<feature type="compositionally biased region" description="Low complexity" evidence="6">
    <location>
        <begin position="1416"/>
        <end position="1441"/>
    </location>
</feature>
<comment type="caution">
    <text evidence="8">The sequence shown here is derived from an EMBL/GenBank/DDBJ whole genome shotgun (WGS) entry which is preliminary data.</text>
</comment>
<reference evidence="8 9" key="1">
    <citation type="submission" date="2020-04" db="EMBL/GenBank/DDBJ databases">
        <authorList>
            <person name="Wallbank WR R."/>
            <person name="Pardo Diaz C."/>
            <person name="Kozak K."/>
            <person name="Martin S."/>
            <person name="Jiggins C."/>
            <person name="Moest M."/>
            <person name="Warren A I."/>
            <person name="Byers J.R.P. K."/>
            <person name="Montejo-Kovacevich G."/>
            <person name="Yen C E."/>
        </authorList>
    </citation>
    <scope>NUCLEOTIDE SEQUENCE [LARGE SCALE GENOMIC DNA]</scope>
</reference>
<dbReference type="Gene3D" id="2.170.140.10">
    <property type="entry name" value="Chitin binding domain"/>
    <property type="match status" value="14"/>
</dbReference>
<evidence type="ECO:0000313" key="9">
    <source>
        <dbReference type="Proteomes" id="UP000494106"/>
    </source>
</evidence>
<feature type="region of interest" description="Disordered" evidence="6">
    <location>
        <begin position="1299"/>
        <end position="1320"/>
    </location>
</feature>
<feature type="compositionally biased region" description="Low complexity" evidence="6">
    <location>
        <begin position="1705"/>
        <end position="1721"/>
    </location>
</feature>
<feature type="domain" description="Chitin-binding type-2" evidence="7">
    <location>
        <begin position="1919"/>
        <end position="1982"/>
    </location>
</feature>
<dbReference type="OrthoDB" id="6020543at2759"/>
<feature type="domain" description="Chitin-binding type-2" evidence="7">
    <location>
        <begin position="736"/>
        <end position="796"/>
    </location>
</feature>
<keyword evidence="4" id="KW-1015">Disulfide bond</keyword>
<evidence type="ECO:0000256" key="3">
    <source>
        <dbReference type="ARBA" id="ARBA00022737"/>
    </source>
</evidence>
<feature type="compositionally biased region" description="Low complexity" evidence="6">
    <location>
        <begin position="1785"/>
        <end position="1809"/>
    </location>
</feature>
<feature type="domain" description="Chitin-binding type-2" evidence="7">
    <location>
        <begin position="1239"/>
        <end position="1299"/>
    </location>
</feature>
<dbReference type="InterPro" id="IPR036508">
    <property type="entry name" value="Chitin-bd_dom_sf"/>
</dbReference>
<evidence type="ECO:0000256" key="6">
    <source>
        <dbReference type="SAM" id="MobiDB-lite"/>
    </source>
</evidence>
<dbReference type="Pfam" id="PF01607">
    <property type="entry name" value="CBM_14"/>
    <property type="match status" value="13"/>
</dbReference>
<keyword evidence="5" id="KW-0325">Glycoprotein</keyword>
<evidence type="ECO:0000256" key="2">
    <source>
        <dbReference type="ARBA" id="ARBA00022729"/>
    </source>
</evidence>
<keyword evidence="2" id="KW-0732">Signal</keyword>
<feature type="compositionally biased region" description="Polar residues" evidence="6">
    <location>
        <begin position="918"/>
        <end position="931"/>
    </location>
</feature>
<dbReference type="InterPro" id="IPR002557">
    <property type="entry name" value="Chitin-bd_dom"/>
</dbReference>
<feature type="compositionally biased region" description="Polar residues" evidence="6">
    <location>
        <begin position="1528"/>
        <end position="1537"/>
    </location>
</feature>
<keyword evidence="1" id="KW-0147">Chitin-binding</keyword>
<gene>
    <name evidence="8" type="ORF">APLA_LOCUS4097</name>
</gene>
<sequence>MATNYEDQFVLMKAGWLFTYDLYKNTSGIVGDSFDCGDPPRQANSHIVPFCIGLESSQDENPRPGTRGRIIKSYSGARPEPIICTGEGFVKDPHNCAMFYRCMKSGNNKYTIFRFQCGPGTIYDPDHEVCNHPQSTTRSECIGISPPFIHTTHINDIQDSMYNEIPSPMVSSKPIQPSNTLQKTSIMNVKQTPSSNAINSTTKLYISSTTASPYPWASSINLINVDRNLHKTTVKPLSTETKISQSISRDNICTSDGFMGDNENCRKFYRCVVNQRGGFTRYEFMCSETTVWDEVNQICNHVWAVKKSRCSLYNDKITDSNMQFTTEKFHTPEKNTMELHIKENTKDNTVHTIQEQLQIGYGTKVTQSQTQIGNGFVEQNQTQINYGDRLNQNENKGSKQNQTQISHGSAVSQSQIQINYGNTGVQTQLQIDHSKEASQNQIQISETSTRKASTIIFQLENQEEHKADSTDCTEDGFIGDSNDCQKFYRCVNNGQGGFKKFGFNCADGTAWDSSIKSCNHIWAVKECNLHGPVESSQHTVTTIYKTTQSYHTTMSTEHTTPQSIADNEDSNSSGYGNSMPESMQTPPSSTTITTLNDSNGTKCVSDGFIGDSNDCKIFYRCVEDGNGGFTKHIFKCGEGTLWDPEIKACNHAWAVAKCNGNISSDINKLESTTKNTKTSTPIYIQSTTSAHFPTISSDEHEFDVNNLPGYGQSNNEIQITTNTTSSKRPPIWGQLDNICKSSGFTGDKYDCKKFYRCVDNGHGGFSYYEYTCSTGTVWDNRINACNYASAVDGCSETTNKPKDQNGNTVNALETTKNTTTLIPSTTTTISTTESTPIDEKCTQSGFIGGSSDCKRFYRCVDDGNGSYIRYEFLCGEGTLWDQELKSCNHAWAVTKCGSNSESLPINNDLNHKIPPNANADSQISSTTSAFPTSSETTEQETTSELCVSSGYFGDIKHCEKFYRCVDNGKGSFIRHEYVCGEGTVWDQSLEACNHRSAVKECDFTKNITTNVPSEGTTEYSVTFTTSLKYEDSPVTQNVLAVLLSKNDSSVICTKEGFIADPKNCKSFYRCVNDGRGGLTKYQYSCGEGTYWNQEILSCDHITANKICEAEHSSTTKLPYTQEEMILEITTISRDDAHKQELAKPTKEPVTCTSEGFYGDQYNCRKYYRCVNDGKGGFAIYYFSCGEGTSWDKEIQACNHESLGRCADLTSGFFQTSENPSQQEDDATTSEKHITSSTSQEQCELEGFFAVPNDCKKFIRCVNNNQGGFIKYEFSCSEGTVWVQEMLTCYHDTGEADCNSQTTTKPMANEHHPQTTENYAPSSSEYLLGDKLNYDNDSSAIEPPPNSAGACLSEGYYPNEKDCRRFYQCVDNGKGAYTKYDHICGEGTAWDPNTQICTHIDQVSSCKESVTHDADNTQTTESSGSTTQGLTSSTTSMTTSSSPDSNLHTMDVCASEGYFGNTQDCKKFYRCVNDGKGGYTKYDFICAEGTIWDKDIPTCNHPKNVANPSCNQNTTTSNSTTNTSESNEGQNEASKVPGNSSVNCTKAGFYPDPNNCKKFYRCVDWDGNETKFSIFHFECGEGTIWDPAVDTCNHEDSVYPPRNCSGSQASVTEETTTTEKESTTKSSTQATSQSLTESTTQSTTTSTSEPTNQITTESATTESSAQTTTERSEESTTEQSGKSTTDRSGEGSTEQPPESTTERLGESTTEQSQETTTEQLGENTTKESVESTTEQLKESTTEKLGESTTEKLGENTTEKSVESTSEPSGESTTEQSTESTTKESIENTTTEGSGTVQTTTEQQETTESGTDYSTQKPAESDCPKIEDDQNLFVCPSSFRRHPKYCNLFYQCDENEDSHELKIAVFACPNNTIYDENKTKCVNESKAEKTCDGEISQKRRVKRKERIGNILNDPLVVSEKSLGCSNTGYFAFEKEGDCSQGFLKCTSTKSNKLRGLVYQCPESYIFWNVSKRCEPLYKVSDCKRSLVNDWSSRREIPIEIQNVAW</sequence>
<organism evidence="8 9">
    <name type="scientific">Arctia plantaginis</name>
    <name type="common">Wood tiger moth</name>
    <name type="synonym">Phalaena plantaginis</name>
    <dbReference type="NCBI Taxonomy" id="874455"/>
    <lineage>
        <taxon>Eukaryota</taxon>
        <taxon>Metazoa</taxon>
        <taxon>Ecdysozoa</taxon>
        <taxon>Arthropoda</taxon>
        <taxon>Hexapoda</taxon>
        <taxon>Insecta</taxon>
        <taxon>Pterygota</taxon>
        <taxon>Neoptera</taxon>
        <taxon>Endopterygota</taxon>
        <taxon>Lepidoptera</taxon>
        <taxon>Glossata</taxon>
        <taxon>Ditrysia</taxon>
        <taxon>Noctuoidea</taxon>
        <taxon>Erebidae</taxon>
        <taxon>Arctiinae</taxon>
        <taxon>Arctia</taxon>
    </lineage>
</organism>
<feature type="region of interest" description="Disordered" evidence="6">
    <location>
        <begin position="1411"/>
        <end position="1445"/>
    </location>
</feature>
<feature type="domain" description="Chitin-binding type-2" evidence="7">
    <location>
        <begin position="1540"/>
        <end position="1605"/>
    </location>
</feature>
<accession>A0A8S0ZBT5</accession>
<dbReference type="PROSITE" id="PS50940">
    <property type="entry name" value="CHIT_BIND_II"/>
    <property type="match status" value="15"/>
</dbReference>
<evidence type="ECO:0000256" key="4">
    <source>
        <dbReference type="ARBA" id="ARBA00023157"/>
    </source>
</evidence>
<feature type="compositionally biased region" description="Low complexity" evidence="6">
    <location>
        <begin position="1623"/>
        <end position="1668"/>
    </location>
</feature>
<feature type="domain" description="Chitin-binding type-2" evidence="7">
    <location>
        <begin position="1830"/>
        <end position="1891"/>
    </location>
</feature>
<feature type="domain" description="Chitin-binding type-2" evidence="7">
    <location>
        <begin position="600"/>
        <end position="660"/>
    </location>
</feature>
<evidence type="ECO:0000259" key="7">
    <source>
        <dbReference type="PROSITE" id="PS50940"/>
    </source>
</evidence>
<feature type="domain" description="Chitin-binding type-2" evidence="7">
    <location>
        <begin position="943"/>
        <end position="1003"/>
    </location>
</feature>
<name>A0A8S0ZBT5_ARCPL</name>
<dbReference type="SUPFAM" id="SSF57625">
    <property type="entry name" value="Invertebrate chitin-binding proteins"/>
    <property type="match status" value="14"/>
</dbReference>
<feature type="region of interest" description="Disordered" evidence="6">
    <location>
        <begin position="917"/>
        <end position="937"/>
    </location>
</feature>
<dbReference type="FunFam" id="2.170.140.10:FF:000006">
    <property type="entry name" value="Mucin related 89F, isoform B"/>
    <property type="match status" value="4"/>
</dbReference>
<feature type="compositionally biased region" description="Polar residues" evidence="6">
    <location>
        <begin position="1689"/>
        <end position="1698"/>
    </location>
</feature>
<feature type="domain" description="Chitin-binding type-2" evidence="7">
    <location>
        <begin position="469"/>
        <end position="529"/>
    </location>
</feature>
<feature type="region of interest" description="Disordered" evidence="6">
    <location>
        <begin position="554"/>
        <end position="594"/>
    </location>
</feature>
<feature type="domain" description="Chitin-binding type-2" evidence="7">
    <location>
        <begin position="1148"/>
        <end position="1207"/>
    </location>
</feature>
<feature type="region of interest" description="Disordered" evidence="6">
    <location>
        <begin position="1509"/>
        <end position="1537"/>
    </location>
</feature>
<dbReference type="GO" id="GO:0005576">
    <property type="term" value="C:extracellular region"/>
    <property type="evidence" value="ECO:0007669"/>
    <property type="project" value="InterPro"/>
</dbReference>
<feature type="compositionally biased region" description="Low complexity" evidence="6">
    <location>
        <begin position="1761"/>
        <end position="1778"/>
    </location>
</feature>
<dbReference type="EMBL" id="CADEBC010000426">
    <property type="protein sequence ID" value="CAB3230037.1"/>
    <property type="molecule type" value="Genomic_DNA"/>
</dbReference>
<feature type="compositionally biased region" description="Low complexity" evidence="6">
    <location>
        <begin position="1512"/>
        <end position="1527"/>
    </location>
</feature>
<proteinExistence type="predicted"/>
<dbReference type="GO" id="GO:0008061">
    <property type="term" value="F:chitin binding"/>
    <property type="evidence" value="ECO:0007669"/>
    <property type="project" value="UniProtKB-KW"/>
</dbReference>
<evidence type="ECO:0000313" key="8">
    <source>
        <dbReference type="EMBL" id="CAB3230037.1"/>
    </source>
</evidence>
<feature type="domain" description="Chitin-binding type-2" evidence="7">
    <location>
        <begin position="1347"/>
        <end position="1407"/>
    </location>
</feature>
<feature type="region of interest" description="Disordered" evidence="6">
    <location>
        <begin position="391"/>
        <end position="410"/>
    </location>
</feature>
<feature type="domain" description="Chitin-binding type-2" evidence="7">
    <location>
        <begin position="81"/>
        <end position="143"/>
    </location>
</feature>
<feature type="domain" description="Chitin-binding type-2" evidence="7">
    <location>
        <begin position="1049"/>
        <end position="1109"/>
    </location>
</feature>